<evidence type="ECO:0000256" key="2">
    <source>
        <dbReference type="PROSITE-ProRule" id="PRU10007"/>
    </source>
</evidence>
<evidence type="ECO:0000256" key="1">
    <source>
        <dbReference type="ARBA" id="ARBA00023002"/>
    </source>
</evidence>
<dbReference type="PANTHER" id="PTHR43353">
    <property type="entry name" value="SUCCINATE-SEMIALDEHYDE DEHYDROGENASE, MITOCHONDRIAL"/>
    <property type="match status" value="1"/>
</dbReference>
<protein>
    <submittedName>
        <fullName evidence="5">Vanillin dehydrogenase</fullName>
    </submittedName>
</protein>
<dbReference type="STRING" id="150374.A0A0M8MQM7"/>
<evidence type="ECO:0000256" key="3">
    <source>
        <dbReference type="RuleBase" id="RU003345"/>
    </source>
</evidence>
<comment type="similarity">
    <text evidence="3">Belongs to the aldehyde dehydrogenase family.</text>
</comment>
<dbReference type="Proteomes" id="UP000053831">
    <property type="component" value="Unassembled WGS sequence"/>
</dbReference>
<comment type="caution">
    <text evidence="5">The sequence shown here is derived from an EMBL/GenBank/DDBJ whole genome shotgun (WGS) entry which is preliminary data.</text>
</comment>
<evidence type="ECO:0000313" key="5">
    <source>
        <dbReference type="EMBL" id="KOS17316.1"/>
    </source>
</evidence>
<dbReference type="InterPro" id="IPR016162">
    <property type="entry name" value="Ald_DH_N"/>
</dbReference>
<dbReference type="GO" id="GO:0009450">
    <property type="term" value="P:gamma-aminobutyric acid catabolic process"/>
    <property type="evidence" value="ECO:0007669"/>
    <property type="project" value="TreeGrafter"/>
</dbReference>
<dbReference type="SUPFAM" id="SSF53720">
    <property type="entry name" value="ALDH-like"/>
    <property type="match status" value="1"/>
</dbReference>
<keyword evidence="6" id="KW-1185">Reference proteome</keyword>
<dbReference type="PROSITE" id="PS00687">
    <property type="entry name" value="ALDEHYDE_DEHYDR_GLU"/>
    <property type="match status" value="1"/>
</dbReference>
<feature type="active site" evidence="2">
    <location>
        <position position="261"/>
    </location>
</feature>
<dbReference type="EMBL" id="LGSR01000026">
    <property type="protein sequence ID" value="KOS17316.1"/>
    <property type="molecule type" value="Genomic_DNA"/>
</dbReference>
<name>A0A0M8MQM7_ESCWE</name>
<dbReference type="AlphaFoldDB" id="A0A0M8MQM7"/>
<dbReference type="GO" id="GO:0004777">
    <property type="term" value="F:succinate-semialdehyde dehydrogenase (NAD+) activity"/>
    <property type="evidence" value="ECO:0007669"/>
    <property type="project" value="TreeGrafter"/>
</dbReference>
<dbReference type="InterPro" id="IPR029510">
    <property type="entry name" value="Ald_DH_CS_GLU"/>
</dbReference>
<reference evidence="5 6" key="1">
    <citation type="submission" date="2015-07" db="EMBL/GenBank/DDBJ databases">
        <title>The genome of the fungus Escovopsis weberi, a specialized disease agent of ant agriculture.</title>
        <authorList>
            <person name="de Man T.J."/>
            <person name="Stajich J.E."/>
            <person name="Kubicek C.P."/>
            <person name="Chenthamara K."/>
            <person name="Atanasova L."/>
            <person name="Druzhinina I.S."/>
            <person name="Birnbaum S."/>
            <person name="Barribeau S.M."/>
            <person name="Teiling C."/>
            <person name="Suen G."/>
            <person name="Currie C."/>
            <person name="Gerardo N.M."/>
        </authorList>
    </citation>
    <scope>NUCLEOTIDE SEQUENCE [LARGE SCALE GENOMIC DNA]</scope>
</reference>
<dbReference type="Pfam" id="PF00171">
    <property type="entry name" value="Aldedh"/>
    <property type="match status" value="1"/>
</dbReference>
<feature type="domain" description="Aldehyde dehydrogenase" evidence="4">
    <location>
        <begin position="30"/>
        <end position="478"/>
    </location>
</feature>
<dbReference type="InterPro" id="IPR050740">
    <property type="entry name" value="Aldehyde_DH_Superfamily"/>
</dbReference>
<dbReference type="Gene3D" id="3.40.309.10">
    <property type="entry name" value="Aldehyde Dehydrogenase, Chain A, domain 2"/>
    <property type="match status" value="1"/>
</dbReference>
<dbReference type="InterPro" id="IPR015590">
    <property type="entry name" value="Aldehyde_DH_dom"/>
</dbReference>
<dbReference type="Gene3D" id="3.40.605.10">
    <property type="entry name" value="Aldehyde Dehydrogenase, Chain A, domain 1"/>
    <property type="match status" value="1"/>
</dbReference>
<evidence type="ECO:0000313" key="6">
    <source>
        <dbReference type="Proteomes" id="UP000053831"/>
    </source>
</evidence>
<dbReference type="InterPro" id="IPR016163">
    <property type="entry name" value="Ald_DH_C"/>
</dbReference>
<evidence type="ECO:0000259" key="4">
    <source>
        <dbReference type="Pfam" id="PF00171"/>
    </source>
</evidence>
<dbReference type="InterPro" id="IPR016161">
    <property type="entry name" value="Ald_DH/histidinol_DH"/>
</dbReference>
<dbReference type="PANTHER" id="PTHR43353:SF6">
    <property type="entry name" value="CYTOPLASMIC ALDEHYDE DEHYDROGENASE (EUROFUNG)"/>
    <property type="match status" value="1"/>
</dbReference>
<accession>A0A0M8MQM7</accession>
<keyword evidence="1 3" id="KW-0560">Oxidoreductase</keyword>
<proteinExistence type="inferred from homology"/>
<dbReference type="OrthoDB" id="310895at2759"/>
<organism evidence="5 6">
    <name type="scientific">Escovopsis weberi</name>
    <dbReference type="NCBI Taxonomy" id="150374"/>
    <lineage>
        <taxon>Eukaryota</taxon>
        <taxon>Fungi</taxon>
        <taxon>Dikarya</taxon>
        <taxon>Ascomycota</taxon>
        <taxon>Pezizomycotina</taxon>
        <taxon>Sordariomycetes</taxon>
        <taxon>Hypocreomycetidae</taxon>
        <taxon>Hypocreales</taxon>
        <taxon>Hypocreaceae</taxon>
        <taxon>Escovopsis</taxon>
    </lineage>
</organism>
<sequence length="496" mass="53100">MSFLKGPNGEQVLPVKIDGVAEPIDPSRLIAVQSSITGETMHYAQSATPEMATRAVESSYAAFQQWRKTTHVHRRELLLRAAAAVEAREERFVELQRAETSCTEQWARFNVRLAAQCFREVASSIASVMTGELPPLETEGALCLVYQEPVGPVLSIAPWNAGMIICSRSLAMPIAAGCSVVLKASELCPAVHHLLVETLEDCGLPRGVANVLQAARADAPAVTEAIVAHRAVRKVCFTGSDAVGRIIGQLAASHLKPVLMELGGKAPAIVLADADVKLAARYIALGAMIHHGQICMSTDRIIAVRAVADELITELRAAIQAEFPDGAGHAVTRTAARRAHKLLADAHANGARFLIGDGSLNATGSSLTPTIITDIKEEDDIFHHELFAPAAIFRIVEDEDEAVRVANDTHYGLNAAVHGRDVFATLRVAKQIEAGQVHIGSITQYDEATVPLGGTKGSGWGRNNGKYGLSEFVETKTISIHDPNVVGKANRFGKKH</sequence>
<gene>
    <name evidence="5" type="ORF">ESCO_006435</name>
</gene>